<evidence type="ECO:0000313" key="7">
    <source>
        <dbReference type="EMBL" id="KAF8450291.1"/>
    </source>
</evidence>
<evidence type="ECO:0000256" key="6">
    <source>
        <dbReference type="SAM" id="SignalP"/>
    </source>
</evidence>
<feature type="transmembrane region" description="Helical" evidence="5">
    <location>
        <begin position="156"/>
        <end position="179"/>
    </location>
</feature>
<dbReference type="Proteomes" id="UP001194468">
    <property type="component" value="Unassembled WGS sequence"/>
</dbReference>
<reference evidence="7" key="1">
    <citation type="submission" date="2019-10" db="EMBL/GenBank/DDBJ databases">
        <authorList>
            <consortium name="DOE Joint Genome Institute"/>
            <person name="Kuo A."/>
            <person name="Miyauchi S."/>
            <person name="Kiss E."/>
            <person name="Drula E."/>
            <person name="Kohler A."/>
            <person name="Sanchez-Garcia M."/>
            <person name="Andreopoulos B."/>
            <person name="Barry K.W."/>
            <person name="Bonito G."/>
            <person name="Buee M."/>
            <person name="Carver A."/>
            <person name="Chen C."/>
            <person name="Cichocki N."/>
            <person name="Clum A."/>
            <person name="Culley D."/>
            <person name="Crous P.W."/>
            <person name="Fauchery L."/>
            <person name="Girlanda M."/>
            <person name="Hayes R."/>
            <person name="Keri Z."/>
            <person name="LaButti K."/>
            <person name="Lipzen A."/>
            <person name="Lombard V."/>
            <person name="Magnuson J."/>
            <person name="Maillard F."/>
            <person name="Morin E."/>
            <person name="Murat C."/>
            <person name="Nolan M."/>
            <person name="Ohm R."/>
            <person name="Pangilinan J."/>
            <person name="Pereira M."/>
            <person name="Perotto S."/>
            <person name="Peter M."/>
            <person name="Riley R."/>
            <person name="Sitrit Y."/>
            <person name="Stielow B."/>
            <person name="Szollosi G."/>
            <person name="Zifcakova L."/>
            <person name="Stursova M."/>
            <person name="Spatafora J.W."/>
            <person name="Tedersoo L."/>
            <person name="Vaario L.-M."/>
            <person name="Yamada A."/>
            <person name="Yan M."/>
            <person name="Wang P."/>
            <person name="Xu J."/>
            <person name="Bruns T."/>
            <person name="Baldrian P."/>
            <person name="Vilgalys R."/>
            <person name="Henrissat B."/>
            <person name="Grigoriev I.V."/>
            <person name="Hibbett D."/>
            <person name="Nagy L.G."/>
            <person name="Martin F.M."/>
        </authorList>
    </citation>
    <scope>NUCLEOTIDE SEQUENCE</scope>
    <source>
        <strain evidence="7">BED1</strain>
    </source>
</reference>
<comment type="caution">
    <text evidence="7">The sequence shown here is derived from an EMBL/GenBank/DDBJ whole genome shotgun (WGS) entry which is preliminary data.</text>
</comment>
<accession>A0AAD4GKV4</accession>
<evidence type="ECO:0000256" key="5">
    <source>
        <dbReference type="SAM" id="Phobius"/>
    </source>
</evidence>
<dbReference type="Pfam" id="PF04479">
    <property type="entry name" value="RTA1"/>
    <property type="match status" value="1"/>
</dbReference>
<keyword evidence="2 5" id="KW-0812">Transmembrane</keyword>
<dbReference type="PANTHER" id="PTHR31465:SF1">
    <property type="entry name" value="PROTEIN RTA1-RELATED"/>
    <property type="match status" value="1"/>
</dbReference>
<comment type="subcellular location">
    <subcellularLocation>
        <location evidence="1">Membrane</location>
        <topology evidence="1">Multi-pass membrane protein</topology>
    </subcellularLocation>
</comment>
<keyword evidence="4 5" id="KW-0472">Membrane</keyword>
<evidence type="ECO:0000256" key="3">
    <source>
        <dbReference type="ARBA" id="ARBA00022989"/>
    </source>
</evidence>
<proteinExistence type="predicted"/>
<dbReference type="InterPro" id="IPR007568">
    <property type="entry name" value="RTA1"/>
</dbReference>
<feature type="chain" id="PRO_5042025733" evidence="6">
    <location>
        <begin position="28"/>
        <end position="319"/>
    </location>
</feature>
<protein>
    <submittedName>
        <fullName evidence="7">RTA1-domain-containing protein</fullName>
    </submittedName>
</protein>
<evidence type="ECO:0000256" key="4">
    <source>
        <dbReference type="ARBA" id="ARBA00023136"/>
    </source>
</evidence>
<sequence>MARRYRFVERIFVFIAILALMTPIVDGQTIIGRPANPFLDPKDDPYNPLRYITSNTLTAIAFALVMLVALVQTFYMFRYGAKWMLAMVIGGYTYSVGFGCRFGLHYHPDSEGIYIAEYLFIVLSPCAFIAANYVLLGRLARHISCPTHVLLPVRKLTFVFVSSDVTTFLIQATGGGLSVSHNQAQRQGGSHIFLAGLVLQLVSFTLFSGIYVRFLYRVYTLERGVWERDKAEPWYRDWRTLAVTLAISCIGILIRSGYRVAELSQGFQGYLATTEGFFYALDTLPLVIATSVYVLCWPAWFIKDETKIVHVEPKLSDSP</sequence>
<feature type="transmembrane region" description="Helical" evidence="5">
    <location>
        <begin position="278"/>
        <end position="300"/>
    </location>
</feature>
<dbReference type="EMBL" id="WHUW01000002">
    <property type="protein sequence ID" value="KAF8450291.1"/>
    <property type="molecule type" value="Genomic_DNA"/>
</dbReference>
<feature type="transmembrane region" description="Helical" evidence="5">
    <location>
        <begin position="83"/>
        <end position="106"/>
    </location>
</feature>
<feature type="transmembrane region" description="Helical" evidence="5">
    <location>
        <begin position="237"/>
        <end position="258"/>
    </location>
</feature>
<evidence type="ECO:0000256" key="1">
    <source>
        <dbReference type="ARBA" id="ARBA00004141"/>
    </source>
</evidence>
<feature type="transmembrane region" description="Helical" evidence="5">
    <location>
        <begin position="191"/>
        <end position="216"/>
    </location>
</feature>
<reference evidence="7" key="2">
    <citation type="journal article" date="2020" name="Nat. Commun.">
        <title>Large-scale genome sequencing of mycorrhizal fungi provides insights into the early evolution of symbiotic traits.</title>
        <authorList>
            <person name="Miyauchi S."/>
            <person name="Kiss E."/>
            <person name="Kuo A."/>
            <person name="Drula E."/>
            <person name="Kohler A."/>
            <person name="Sanchez-Garcia M."/>
            <person name="Morin E."/>
            <person name="Andreopoulos B."/>
            <person name="Barry K.W."/>
            <person name="Bonito G."/>
            <person name="Buee M."/>
            <person name="Carver A."/>
            <person name="Chen C."/>
            <person name="Cichocki N."/>
            <person name="Clum A."/>
            <person name="Culley D."/>
            <person name="Crous P.W."/>
            <person name="Fauchery L."/>
            <person name="Girlanda M."/>
            <person name="Hayes R.D."/>
            <person name="Keri Z."/>
            <person name="LaButti K."/>
            <person name="Lipzen A."/>
            <person name="Lombard V."/>
            <person name="Magnuson J."/>
            <person name="Maillard F."/>
            <person name="Murat C."/>
            <person name="Nolan M."/>
            <person name="Ohm R.A."/>
            <person name="Pangilinan J."/>
            <person name="Pereira M.F."/>
            <person name="Perotto S."/>
            <person name="Peter M."/>
            <person name="Pfister S."/>
            <person name="Riley R."/>
            <person name="Sitrit Y."/>
            <person name="Stielow J.B."/>
            <person name="Szollosi G."/>
            <person name="Zifcakova L."/>
            <person name="Stursova M."/>
            <person name="Spatafora J.W."/>
            <person name="Tedersoo L."/>
            <person name="Vaario L.M."/>
            <person name="Yamada A."/>
            <person name="Yan M."/>
            <person name="Wang P."/>
            <person name="Xu J."/>
            <person name="Bruns T."/>
            <person name="Baldrian P."/>
            <person name="Vilgalys R."/>
            <person name="Dunand C."/>
            <person name="Henrissat B."/>
            <person name="Grigoriev I.V."/>
            <person name="Hibbett D."/>
            <person name="Nagy L.G."/>
            <person name="Martin F.M."/>
        </authorList>
    </citation>
    <scope>NUCLEOTIDE SEQUENCE</scope>
    <source>
        <strain evidence="7">BED1</strain>
    </source>
</reference>
<name>A0AAD4GKV4_BOLED</name>
<feature type="transmembrane region" description="Helical" evidence="5">
    <location>
        <begin position="51"/>
        <end position="71"/>
    </location>
</feature>
<gene>
    <name evidence="7" type="ORF">L210DRAFT_2379650</name>
</gene>
<keyword evidence="8" id="KW-1185">Reference proteome</keyword>
<dbReference type="PANTHER" id="PTHR31465">
    <property type="entry name" value="PROTEIN RTA1-RELATED"/>
    <property type="match status" value="1"/>
</dbReference>
<keyword evidence="6" id="KW-0732">Signal</keyword>
<evidence type="ECO:0000313" key="8">
    <source>
        <dbReference type="Proteomes" id="UP001194468"/>
    </source>
</evidence>
<dbReference type="AlphaFoldDB" id="A0AAD4GKV4"/>
<feature type="transmembrane region" description="Helical" evidence="5">
    <location>
        <begin position="112"/>
        <end position="135"/>
    </location>
</feature>
<evidence type="ECO:0000256" key="2">
    <source>
        <dbReference type="ARBA" id="ARBA00022692"/>
    </source>
</evidence>
<organism evidence="7 8">
    <name type="scientific">Boletus edulis BED1</name>
    <dbReference type="NCBI Taxonomy" id="1328754"/>
    <lineage>
        <taxon>Eukaryota</taxon>
        <taxon>Fungi</taxon>
        <taxon>Dikarya</taxon>
        <taxon>Basidiomycota</taxon>
        <taxon>Agaricomycotina</taxon>
        <taxon>Agaricomycetes</taxon>
        <taxon>Agaricomycetidae</taxon>
        <taxon>Boletales</taxon>
        <taxon>Boletineae</taxon>
        <taxon>Boletaceae</taxon>
        <taxon>Boletoideae</taxon>
        <taxon>Boletus</taxon>
    </lineage>
</organism>
<keyword evidence="3 5" id="KW-1133">Transmembrane helix</keyword>
<feature type="signal peptide" evidence="6">
    <location>
        <begin position="1"/>
        <end position="27"/>
    </location>
</feature>
<dbReference type="GO" id="GO:0016020">
    <property type="term" value="C:membrane"/>
    <property type="evidence" value="ECO:0007669"/>
    <property type="project" value="UniProtKB-SubCell"/>
</dbReference>